<sequence>MTGRESADEHPPAAEALAFLTRPGLTRLWTAARTRLERNGLQPAGSIRLEHLDAQEREALSLLLARPITGPTTTIRLPDLDTRLRTSAVGRGLASTLEELGPSLTNRRAVRDAAAAERARVWSAAQTQVEVTSLSAQPWTAQWLEEIRRGGTLARQDPNTAATVITQAVQTLAMLFPGTAPRSTPATWGRGELATRATGSAHGLDDGTLLSRLVLRGIALAHGVELPADAPARRALWRTASVTPDEVSSTVLTYGLRPTGGTWREAALRERAGHHMETHVTLRELRALRLEMPPDTLVHVCENPHVVEAAADTGRTAPMVCTSGSATTVVLTLLDALAASGCTFAYHGDFDWPGIALANRIMQRYGAEPWRMRAADYEYLATRTQVRGTPQIALAGPPAEAVWDAELAPTMDALGIALHEEAALDLLLEDLG</sequence>
<comment type="caution">
    <text evidence="3">The sequence shown here is derived from an EMBL/GenBank/DDBJ whole genome shotgun (WGS) entry which is preliminary data.</text>
</comment>
<evidence type="ECO:0000313" key="4">
    <source>
        <dbReference type="Proteomes" id="UP000590647"/>
    </source>
</evidence>
<dbReference type="Proteomes" id="UP000590647">
    <property type="component" value="Unassembled WGS sequence"/>
</dbReference>
<evidence type="ECO:0000259" key="1">
    <source>
        <dbReference type="Pfam" id="PF09664"/>
    </source>
</evidence>
<dbReference type="InterPro" id="IPR024465">
    <property type="entry name" value="DUF2399"/>
</dbReference>
<dbReference type="Pfam" id="PF11796">
    <property type="entry name" value="DUF3323"/>
    <property type="match status" value="1"/>
</dbReference>
<evidence type="ECO:0000313" key="3">
    <source>
        <dbReference type="EMBL" id="MBB5799267.1"/>
    </source>
</evidence>
<gene>
    <name evidence="3" type="ORF">HDA41_007231</name>
</gene>
<organism evidence="3 4">
    <name type="scientific">Streptomyces caelestis</name>
    <dbReference type="NCBI Taxonomy" id="36816"/>
    <lineage>
        <taxon>Bacteria</taxon>
        <taxon>Bacillati</taxon>
        <taxon>Actinomycetota</taxon>
        <taxon>Actinomycetes</taxon>
        <taxon>Kitasatosporales</taxon>
        <taxon>Streptomycetaceae</taxon>
        <taxon>Streptomyces</taxon>
    </lineage>
</organism>
<feature type="domain" description="Conserved hypothetical protein CHP02679 N terminus" evidence="2">
    <location>
        <begin position="44"/>
        <end position="258"/>
    </location>
</feature>
<accession>A0A7W9HBK7</accession>
<dbReference type="RefSeq" id="WP_184991463.1">
    <property type="nucleotide sequence ID" value="NZ_JACHNE010000001.1"/>
</dbReference>
<protein>
    <submittedName>
        <fullName evidence="3">Uncharacterized protein (TIGR02679 family)</fullName>
    </submittedName>
</protein>
<dbReference type="NCBIfam" id="TIGR02679">
    <property type="entry name" value="TIGR02679 family protein"/>
    <property type="match status" value="1"/>
</dbReference>
<evidence type="ECO:0000259" key="2">
    <source>
        <dbReference type="Pfam" id="PF11796"/>
    </source>
</evidence>
<dbReference type="AlphaFoldDB" id="A0A7W9HBK7"/>
<keyword evidence="4" id="KW-1185">Reference proteome</keyword>
<name>A0A7W9HBK7_9ACTN</name>
<dbReference type="EMBL" id="JACHNE010000001">
    <property type="protein sequence ID" value="MBB5799267.1"/>
    <property type="molecule type" value="Genomic_DNA"/>
</dbReference>
<reference evidence="3 4" key="1">
    <citation type="submission" date="2020-08" db="EMBL/GenBank/DDBJ databases">
        <title>Sequencing the genomes of 1000 actinobacteria strains.</title>
        <authorList>
            <person name="Klenk H.-P."/>
        </authorList>
    </citation>
    <scope>NUCLEOTIDE SEQUENCE [LARGE SCALE GENOMIC DNA]</scope>
    <source>
        <strain evidence="3 4">DSM 40084</strain>
    </source>
</reference>
<dbReference type="Pfam" id="PF09664">
    <property type="entry name" value="DUF2399"/>
    <property type="match status" value="1"/>
</dbReference>
<feature type="domain" description="DUF2399" evidence="1">
    <location>
        <begin position="278"/>
        <end position="431"/>
    </location>
</feature>
<dbReference type="InterPro" id="IPR024466">
    <property type="entry name" value="CHP02679_N"/>
</dbReference>
<dbReference type="InterPro" id="IPR013495">
    <property type="entry name" value="CHP02679"/>
</dbReference>
<proteinExistence type="predicted"/>